<dbReference type="Gene3D" id="3.30.505.50">
    <property type="entry name" value="Sigma 54 modulation/S30EA ribosomal protein, C-terminal domain"/>
    <property type="match status" value="1"/>
</dbReference>
<accession>A0ABR5TKC5</accession>
<dbReference type="SUPFAM" id="SSF69754">
    <property type="entry name" value="Ribosome binding protein Y (YfiA homologue)"/>
    <property type="match status" value="1"/>
</dbReference>
<sequence length="182" mass="21088">MLKYHVRGENIEITKAIREYIESKISKLEKYFSNKLEANVYANAKVYKNGTQKIEITVPMKGVTLRAEETNSDLYSAVDLVIDKLERQMRKYKTKINRKSREKGILAEALLTNELDGKEDLPLEFVKVKKVKASTMNKEEAILQMELIGHDFFVYTDEENNNVSIAYKRKDGKYGVIEVENK</sequence>
<comment type="similarity">
    <text evidence="2">Belongs to the HPF/YfiA ribosome-associated protein family. Long HPF subfamily.</text>
</comment>
<comment type="caution">
    <text evidence="4">The sequence shown here is derived from an EMBL/GenBank/DDBJ whole genome shotgun (WGS) entry which is preliminary data.</text>
</comment>
<protein>
    <recommendedName>
        <fullName evidence="2">Ribosome hibernation promoting factor</fullName>
        <shortName evidence="2">HPF</shortName>
    </recommendedName>
</protein>
<dbReference type="InterPro" id="IPR034694">
    <property type="entry name" value="HPF_long/plastid"/>
</dbReference>
<reference evidence="4 5" key="1">
    <citation type="submission" date="2016-01" db="EMBL/GenBank/DDBJ databases">
        <authorList>
            <person name="Mitreva M."/>
            <person name="Pepin K.H."/>
            <person name="Mihindukulasuriya K.A."/>
            <person name="Fulton R."/>
            <person name="Fronick C."/>
            <person name="O'Laughlin M."/>
            <person name="Miner T."/>
            <person name="Herter B."/>
            <person name="Rosa B.A."/>
            <person name="Cordes M."/>
            <person name="Tomlinson C."/>
            <person name="Wollam A."/>
            <person name="Palsikar V.B."/>
            <person name="Mardis E.R."/>
            <person name="Wilson R.K."/>
        </authorList>
    </citation>
    <scope>NUCLEOTIDE SEQUENCE [LARGE SCALE GENOMIC DNA]</scope>
    <source>
        <strain evidence="4 5">KA00071</strain>
    </source>
</reference>
<dbReference type="PANTHER" id="PTHR33231:SF1">
    <property type="entry name" value="30S RIBOSOMAL PROTEIN"/>
    <property type="match status" value="1"/>
</dbReference>
<dbReference type="Pfam" id="PF02482">
    <property type="entry name" value="Ribosomal_S30AE"/>
    <property type="match status" value="1"/>
</dbReference>
<dbReference type="Pfam" id="PF16321">
    <property type="entry name" value="Ribosom_S30AE_C"/>
    <property type="match status" value="1"/>
</dbReference>
<dbReference type="EMBL" id="LSDB01000078">
    <property type="protein sequence ID" value="KXB55000.1"/>
    <property type="molecule type" value="Genomic_DNA"/>
</dbReference>
<feature type="domain" description="Sigma 54 modulation/S30EA ribosomal protein C-terminal" evidence="3">
    <location>
        <begin position="124"/>
        <end position="176"/>
    </location>
</feature>
<dbReference type="NCBIfam" id="TIGR00741">
    <property type="entry name" value="yfiA"/>
    <property type="match status" value="1"/>
</dbReference>
<dbReference type="CDD" id="cd00552">
    <property type="entry name" value="RaiA"/>
    <property type="match status" value="1"/>
</dbReference>
<name>A0ABR5TKC5_9BACL</name>
<keyword evidence="1 2" id="KW-0810">Translation regulation</keyword>
<evidence type="ECO:0000256" key="2">
    <source>
        <dbReference type="HAMAP-Rule" id="MF_00839"/>
    </source>
</evidence>
<dbReference type="Gene3D" id="3.30.160.100">
    <property type="entry name" value="Ribosome hibernation promotion factor-like"/>
    <property type="match status" value="1"/>
</dbReference>
<comment type="function">
    <text evidence="2">Required for dimerization of active 70S ribosomes into 100S ribosomes in stationary phase; 100S ribosomes are translationally inactive and sometimes present during exponential growth.</text>
</comment>
<dbReference type="InterPro" id="IPR036567">
    <property type="entry name" value="RHF-like"/>
</dbReference>
<gene>
    <name evidence="2" type="primary">hpf</name>
    <name evidence="4" type="ORF">HMPREF1871_01250</name>
</gene>
<dbReference type="HAMAP" id="MF_00839">
    <property type="entry name" value="HPF"/>
    <property type="match status" value="1"/>
</dbReference>
<dbReference type="InterPro" id="IPR050574">
    <property type="entry name" value="HPF/YfiA_ribosome-assoc"/>
</dbReference>
<organism evidence="4 5">
    <name type="scientific">Gemelliphila asaccharolytica</name>
    <dbReference type="NCBI Taxonomy" id="502393"/>
    <lineage>
        <taxon>Bacteria</taxon>
        <taxon>Bacillati</taxon>
        <taxon>Bacillota</taxon>
        <taxon>Bacilli</taxon>
        <taxon>Bacillales</taxon>
        <taxon>Gemellaceae</taxon>
        <taxon>Gemelliphila</taxon>
    </lineage>
</organism>
<comment type="subcellular location">
    <subcellularLocation>
        <location evidence="2">Cytoplasm</location>
    </subcellularLocation>
</comment>
<keyword evidence="2" id="KW-0963">Cytoplasm</keyword>
<dbReference type="Proteomes" id="UP000070467">
    <property type="component" value="Unassembled WGS sequence"/>
</dbReference>
<dbReference type="InterPro" id="IPR032528">
    <property type="entry name" value="Ribosom_S30AE_C"/>
</dbReference>
<evidence type="ECO:0000313" key="4">
    <source>
        <dbReference type="EMBL" id="KXB55000.1"/>
    </source>
</evidence>
<dbReference type="InterPro" id="IPR038416">
    <property type="entry name" value="Ribosom_S30AE_C_sf"/>
</dbReference>
<comment type="subunit">
    <text evidence="2">Interacts with 100S ribosomes.</text>
</comment>
<evidence type="ECO:0000259" key="3">
    <source>
        <dbReference type="Pfam" id="PF16321"/>
    </source>
</evidence>
<evidence type="ECO:0000256" key="1">
    <source>
        <dbReference type="ARBA" id="ARBA00022845"/>
    </source>
</evidence>
<evidence type="ECO:0000313" key="5">
    <source>
        <dbReference type="Proteomes" id="UP000070467"/>
    </source>
</evidence>
<dbReference type="InterPro" id="IPR003489">
    <property type="entry name" value="RHF/RaiA"/>
</dbReference>
<dbReference type="RefSeq" id="WP_066131200.1">
    <property type="nucleotide sequence ID" value="NZ_KQ959912.1"/>
</dbReference>
<dbReference type="PANTHER" id="PTHR33231">
    <property type="entry name" value="30S RIBOSOMAL PROTEIN"/>
    <property type="match status" value="1"/>
</dbReference>
<proteinExistence type="inferred from homology"/>
<keyword evidence="5" id="KW-1185">Reference proteome</keyword>